<keyword evidence="2" id="KW-1185">Reference proteome</keyword>
<comment type="caution">
    <text evidence="1">The sequence shown here is derived from an EMBL/GenBank/DDBJ whole genome shotgun (WGS) entry which is preliminary data.</text>
</comment>
<evidence type="ECO:0000313" key="1">
    <source>
        <dbReference type="EMBL" id="EFL44104.1"/>
    </source>
</evidence>
<dbReference type="RefSeq" id="WP_006304115.1">
    <property type="nucleotide sequence ID" value="NZ_AEDQ01000018.1"/>
</dbReference>
<accession>A0ABN0B018</accession>
<dbReference type="Proteomes" id="UP000004431">
    <property type="component" value="Unassembled WGS sequence"/>
</dbReference>
<organism evidence="1 2">
    <name type="scientific">Fannyhessea vaginae PB189-T1-4</name>
    <dbReference type="NCBI Taxonomy" id="866774"/>
    <lineage>
        <taxon>Bacteria</taxon>
        <taxon>Bacillati</taxon>
        <taxon>Actinomycetota</taxon>
        <taxon>Coriobacteriia</taxon>
        <taxon>Coriobacteriales</taxon>
        <taxon>Atopobiaceae</taxon>
        <taxon>Fannyhessea</taxon>
    </lineage>
</organism>
<dbReference type="EMBL" id="AEDQ01000018">
    <property type="protein sequence ID" value="EFL44104.1"/>
    <property type="molecule type" value="Genomic_DNA"/>
</dbReference>
<sequence>MKHRVLALIACVVVCSALFALFYFFKPANTMSAQDFSTKGQALAIQLNSIYIAGDTSLTPKTGYMVLADPSGNIRAFQSGKMDSAKPIWTQAGIFYGGSKHEFFTNEDGTKALSRDITPQIEYARYPRNNGQGSITFYGEGGTPEGYKQPVLLGDSEKTESIDVHGAYMSMGVCEDTLYAVTQTKYAPNLFDQAKENYQSHAGVSDEELAKIENFDVLVQVYPANHPQNPQVLESIPYRRGIVHAHTCYQRLHDSIYLLSFKFDYPEAEPGDGKDPRAGHAVLEEWNLKDHSYRIIDVVDKKGNFIDLNQGVCRGRGILHDTKCYYLLPGANVYSIDITTGVGEHLYTFEDLPDGKEYIDFDITPSAVYCLISGKDKNDPLDFSRYVFKTGTYEHLFDVSSLVEYRKNNVRISGIAVNPLWEKSLNVQAGS</sequence>
<reference evidence="1 2" key="1">
    <citation type="submission" date="2010-08" db="EMBL/GenBank/DDBJ databases">
        <authorList>
            <person name="Durkin A.S."/>
            <person name="Madupu R."/>
            <person name="Torralba M."/>
            <person name="Gillis M."/>
            <person name="Methe B."/>
            <person name="Sutton G."/>
            <person name="Nelson K.E."/>
        </authorList>
    </citation>
    <scope>NUCLEOTIDE SEQUENCE [LARGE SCALE GENOMIC DNA]</scope>
    <source>
        <strain evidence="1 2">PB189-T1-4</strain>
    </source>
</reference>
<name>A0ABN0B018_9ACTN</name>
<evidence type="ECO:0000313" key="2">
    <source>
        <dbReference type="Proteomes" id="UP000004431"/>
    </source>
</evidence>
<gene>
    <name evidence="1" type="ORF">HMPREF9248_0301</name>
</gene>
<protein>
    <submittedName>
        <fullName evidence="1">Uncharacterized protein</fullName>
    </submittedName>
</protein>
<proteinExistence type="predicted"/>